<reference evidence="3" key="1">
    <citation type="submission" date="2023-12" db="EMBL/GenBank/DDBJ databases">
        <title>Novel species in genus Nocardioides.</title>
        <authorList>
            <person name="Zhou H."/>
        </authorList>
    </citation>
    <scope>NUCLEOTIDE SEQUENCE [LARGE SCALE GENOMIC DNA]</scope>
    <source>
        <strain evidence="3">HM61</strain>
    </source>
</reference>
<dbReference type="InterPro" id="IPR007899">
    <property type="entry name" value="CHAD_dom"/>
</dbReference>
<dbReference type="Pfam" id="PF05235">
    <property type="entry name" value="CHAD"/>
    <property type="match status" value="1"/>
</dbReference>
<name>A0ABZ0ZWA1_9ACTN</name>
<dbReference type="Gene3D" id="1.40.20.10">
    <property type="entry name" value="CHAD domain"/>
    <property type="match status" value="1"/>
</dbReference>
<evidence type="ECO:0000259" key="1">
    <source>
        <dbReference type="PROSITE" id="PS51708"/>
    </source>
</evidence>
<evidence type="ECO:0000313" key="2">
    <source>
        <dbReference type="EMBL" id="WQQ27947.1"/>
    </source>
</evidence>
<dbReference type="EMBL" id="CP141059">
    <property type="protein sequence ID" value="WQQ27947.1"/>
    <property type="molecule type" value="Genomic_DNA"/>
</dbReference>
<organism evidence="2 3">
    <name type="scientific">Nocardioides bizhenqiangii</name>
    <dbReference type="NCBI Taxonomy" id="3095076"/>
    <lineage>
        <taxon>Bacteria</taxon>
        <taxon>Bacillati</taxon>
        <taxon>Actinomycetota</taxon>
        <taxon>Actinomycetes</taxon>
        <taxon>Propionibacteriales</taxon>
        <taxon>Nocardioidaceae</taxon>
        <taxon>Nocardioides</taxon>
    </lineage>
</organism>
<dbReference type="PROSITE" id="PS51708">
    <property type="entry name" value="CHAD"/>
    <property type="match status" value="1"/>
</dbReference>
<protein>
    <submittedName>
        <fullName evidence="2">CHAD domain-containing protein</fullName>
    </submittedName>
</protein>
<dbReference type="PANTHER" id="PTHR39339">
    <property type="entry name" value="SLR1444 PROTEIN"/>
    <property type="match status" value="1"/>
</dbReference>
<dbReference type="InterPro" id="IPR038186">
    <property type="entry name" value="CHAD_dom_sf"/>
</dbReference>
<dbReference type="RefSeq" id="WP_322457825.1">
    <property type="nucleotide sequence ID" value="NZ_CP141059.1"/>
</dbReference>
<dbReference type="SMART" id="SM00880">
    <property type="entry name" value="CHAD"/>
    <property type="match status" value="1"/>
</dbReference>
<gene>
    <name evidence="2" type="ORF">SHK19_06855</name>
</gene>
<dbReference type="Proteomes" id="UP001327225">
    <property type="component" value="Chromosome"/>
</dbReference>
<feature type="domain" description="CHAD" evidence="1">
    <location>
        <begin position="5"/>
        <end position="282"/>
    </location>
</feature>
<dbReference type="PANTHER" id="PTHR39339:SF1">
    <property type="entry name" value="CHAD DOMAIN-CONTAINING PROTEIN"/>
    <property type="match status" value="1"/>
</dbReference>
<accession>A0ABZ0ZWA1</accession>
<evidence type="ECO:0000313" key="3">
    <source>
        <dbReference type="Proteomes" id="UP001327225"/>
    </source>
</evidence>
<keyword evidence="3" id="KW-1185">Reference proteome</keyword>
<sequence>MAGPEATAGEMLAEVVGDLVARIGAKTPAALADEPDAVHQLRTTVRRLRNVLAAFSPYVEPTAIGGLRARLAEYGDRLGLPRDLEVRAAWCARIAAEIGLPGDLRDDLVAPLLAEHARAHAALVAWAASPDAEPLSTALGAAAAAPALTDGSARPAPVVAREVLLAQAARVIDQTTDYRRDPEAAHALRRAGRRLRHVGDAVTKPPAAVLGPEAAALGELGSRVQSLLGDHRDALLLADHLRGSRPDQAGVRAAYASMVEAAERAAGTALASVPAVLEQLEALVGRAPTTVPP</sequence>
<proteinExistence type="predicted"/>